<proteinExistence type="predicted"/>
<feature type="region of interest" description="Disordered" evidence="1">
    <location>
        <begin position="106"/>
        <end position="139"/>
    </location>
</feature>
<feature type="non-terminal residue" evidence="3">
    <location>
        <position position="139"/>
    </location>
</feature>
<comment type="caution">
    <text evidence="3">The sequence shown here is derived from an EMBL/GenBank/DDBJ whole genome shotgun (WGS) entry which is preliminary data.</text>
</comment>
<feature type="compositionally biased region" description="Low complexity" evidence="1">
    <location>
        <begin position="129"/>
        <end position="139"/>
    </location>
</feature>
<dbReference type="Gene3D" id="2.10.25.10">
    <property type="entry name" value="Laminin"/>
    <property type="match status" value="1"/>
</dbReference>
<evidence type="ECO:0000313" key="3">
    <source>
        <dbReference type="EMBL" id="KAK2561452.1"/>
    </source>
</evidence>
<evidence type="ECO:0000256" key="1">
    <source>
        <dbReference type="SAM" id="MobiDB-lite"/>
    </source>
</evidence>
<evidence type="ECO:0000313" key="4">
    <source>
        <dbReference type="Proteomes" id="UP001249851"/>
    </source>
</evidence>
<accession>A0AAD9V539</accession>
<protein>
    <recommendedName>
        <fullName evidence="5">EGF-like domain-containing protein</fullName>
    </recommendedName>
</protein>
<evidence type="ECO:0008006" key="5">
    <source>
        <dbReference type="Google" id="ProtNLM"/>
    </source>
</evidence>
<name>A0AAD9V539_ACRCE</name>
<feature type="compositionally biased region" description="Basic residues" evidence="1">
    <location>
        <begin position="107"/>
        <end position="118"/>
    </location>
</feature>
<keyword evidence="4" id="KW-1185">Reference proteome</keyword>
<feature type="transmembrane region" description="Helical" evidence="2">
    <location>
        <begin position="80"/>
        <end position="104"/>
    </location>
</feature>
<dbReference type="SUPFAM" id="SSF57196">
    <property type="entry name" value="EGF/Laminin"/>
    <property type="match status" value="1"/>
</dbReference>
<reference evidence="3" key="1">
    <citation type="journal article" date="2023" name="G3 (Bethesda)">
        <title>Whole genome assembly and annotation of the endangered Caribbean coral Acropora cervicornis.</title>
        <authorList>
            <person name="Selwyn J.D."/>
            <person name="Vollmer S.V."/>
        </authorList>
    </citation>
    <scope>NUCLEOTIDE SEQUENCE</scope>
    <source>
        <strain evidence="3">K2</strain>
    </source>
</reference>
<organism evidence="3 4">
    <name type="scientific">Acropora cervicornis</name>
    <name type="common">Staghorn coral</name>
    <dbReference type="NCBI Taxonomy" id="6130"/>
    <lineage>
        <taxon>Eukaryota</taxon>
        <taxon>Metazoa</taxon>
        <taxon>Cnidaria</taxon>
        <taxon>Anthozoa</taxon>
        <taxon>Hexacorallia</taxon>
        <taxon>Scleractinia</taxon>
        <taxon>Astrocoeniina</taxon>
        <taxon>Acroporidae</taxon>
        <taxon>Acropora</taxon>
    </lineage>
</organism>
<keyword evidence="2" id="KW-0812">Transmembrane</keyword>
<dbReference type="CDD" id="cd00053">
    <property type="entry name" value="EGF"/>
    <property type="match status" value="1"/>
</dbReference>
<sequence length="139" mass="14891">ILMNVKKKTFGWNVKKLALNALISQDPTSAAVSEDINMATNTVKNTRGSYTCKCKTGFAGDGYQCILDEVYAQKKEINQIIIIGASTAGGSLLIILLIACLCCVNPKKPKPKKKKKAPKVPAIRDEWAADSSGSSGDSE</sequence>
<keyword evidence="2" id="KW-1133">Transmembrane helix</keyword>
<gene>
    <name evidence="3" type="ORF">P5673_015418</name>
</gene>
<dbReference type="AlphaFoldDB" id="A0AAD9V539"/>
<dbReference type="EMBL" id="JARQWQ010000032">
    <property type="protein sequence ID" value="KAK2561452.1"/>
    <property type="molecule type" value="Genomic_DNA"/>
</dbReference>
<keyword evidence="2" id="KW-0472">Membrane</keyword>
<dbReference type="Proteomes" id="UP001249851">
    <property type="component" value="Unassembled WGS sequence"/>
</dbReference>
<reference evidence="3" key="2">
    <citation type="journal article" date="2023" name="Science">
        <title>Genomic signatures of disease resistance in endangered staghorn corals.</title>
        <authorList>
            <person name="Vollmer S.V."/>
            <person name="Selwyn J.D."/>
            <person name="Despard B.A."/>
            <person name="Roesel C.L."/>
        </authorList>
    </citation>
    <scope>NUCLEOTIDE SEQUENCE</scope>
    <source>
        <tissue evidence="3">Whole Organism</tissue>
    </source>
</reference>
<evidence type="ECO:0000256" key="2">
    <source>
        <dbReference type="SAM" id="Phobius"/>
    </source>
</evidence>